<feature type="transmembrane region" description="Helical" evidence="2">
    <location>
        <begin position="6"/>
        <end position="23"/>
    </location>
</feature>
<dbReference type="EMBL" id="DXGC01000113">
    <property type="protein sequence ID" value="HIW92581.1"/>
    <property type="molecule type" value="Genomic_DNA"/>
</dbReference>
<dbReference type="Proteomes" id="UP000824190">
    <property type="component" value="Unassembled WGS sequence"/>
</dbReference>
<dbReference type="PANTHER" id="PTHR30336:SF4">
    <property type="entry name" value="ENVELOPE BIOGENESIS FACTOR ELYC"/>
    <property type="match status" value="1"/>
</dbReference>
<feature type="transmembrane region" description="Helical" evidence="2">
    <location>
        <begin position="95"/>
        <end position="120"/>
    </location>
</feature>
<evidence type="ECO:0000313" key="4">
    <source>
        <dbReference type="EMBL" id="HIW92581.1"/>
    </source>
</evidence>
<protein>
    <submittedName>
        <fullName evidence="4">YdcF family protein</fullName>
    </submittedName>
</protein>
<feature type="domain" description="DUF218" evidence="3">
    <location>
        <begin position="176"/>
        <end position="308"/>
    </location>
</feature>
<keyword evidence="2" id="KW-0812">Transmembrane</keyword>
<proteinExistence type="predicted"/>
<evidence type="ECO:0000256" key="1">
    <source>
        <dbReference type="SAM" id="MobiDB-lite"/>
    </source>
</evidence>
<reference evidence="4" key="2">
    <citation type="submission" date="2021-04" db="EMBL/GenBank/DDBJ databases">
        <authorList>
            <person name="Gilroy R."/>
        </authorList>
    </citation>
    <scope>NUCLEOTIDE SEQUENCE</scope>
    <source>
        <strain evidence="4">CHK32-1732</strain>
    </source>
</reference>
<dbReference type="InterPro" id="IPR003848">
    <property type="entry name" value="DUF218"/>
</dbReference>
<dbReference type="Gene3D" id="3.40.50.620">
    <property type="entry name" value="HUPs"/>
    <property type="match status" value="1"/>
</dbReference>
<keyword evidence="2" id="KW-0472">Membrane</keyword>
<feature type="region of interest" description="Disordered" evidence="1">
    <location>
        <begin position="360"/>
        <end position="384"/>
    </location>
</feature>
<dbReference type="InterPro" id="IPR014729">
    <property type="entry name" value="Rossmann-like_a/b/a_fold"/>
</dbReference>
<comment type="caution">
    <text evidence="4">The sequence shown here is derived from an EMBL/GenBank/DDBJ whole genome shotgun (WGS) entry which is preliminary data.</text>
</comment>
<dbReference type="PANTHER" id="PTHR30336">
    <property type="entry name" value="INNER MEMBRANE PROTEIN, PROBABLE PERMEASE"/>
    <property type="match status" value="1"/>
</dbReference>
<feature type="transmembrane region" description="Helical" evidence="2">
    <location>
        <begin position="61"/>
        <end position="83"/>
    </location>
</feature>
<sequence length="384" mass="41375">MTATWILGAFTLLVAAFTVWSIIREPRRVRNGLLILTTVFLVWVTAIVSEMQNDPEGEATTILVFGVLFLGVLAVLAIGIYLLINGAMVIRREGFGMSTLVPTVFGLALVGTVAGLYLGLRILTEGPADNVLLAQFLLLVVTPLGSLTMGMILIQLLAFTVYAFIYGRITRPRHADAVVVLGAGLNGTEPTPLLAARVDHGISVLRSLQKAGEDVVLVLSGGQGADEEISEAESMARYAERAGVPREQMVLEDRSTTTEENLQFTRDLVGQDARFVVVTSNYHALRAAALTEQLDLDARVVGAKTASYFIPAGFLREFVAMVVIRRRQNVRVWVILASVWMLLAGALFVASNLQSEVKDVPGTKSTESTVSTVTTSAVSDASPR</sequence>
<evidence type="ECO:0000313" key="5">
    <source>
        <dbReference type="Proteomes" id="UP000824190"/>
    </source>
</evidence>
<gene>
    <name evidence="4" type="ORF">H9870_13090</name>
</gene>
<dbReference type="GO" id="GO:0000270">
    <property type="term" value="P:peptidoglycan metabolic process"/>
    <property type="evidence" value="ECO:0007669"/>
    <property type="project" value="TreeGrafter"/>
</dbReference>
<reference evidence="4" key="1">
    <citation type="journal article" date="2021" name="PeerJ">
        <title>Extensive microbial diversity within the chicken gut microbiome revealed by metagenomics and culture.</title>
        <authorList>
            <person name="Gilroy R."/>
            <person name="Ravi A."/>
            <person name="Getino M."/>
            <person name="Pursley I."/>
            <person name="Horton D.L."/>
            <person name="Alikhan N.F."/>
            <person name="Baker D."/>
            <person name="Gharbi K."/>
            <person name="Hall N."/>
            <person name="Watson M."/>
            <person name="Adriaenssens E.M."/>
            <person name="Foster-Nyarko E."/>
            <person name="Jarju S."/>
            <person name="Secka A."/>
            <person name="Antonio M."/>
            <person name="Oren A."/>
            <person name="Chaudhuri R.R."/>
            <person name="La Ragione R."/>
            <person name="Hildebrand F."/>
            <person name="Pallen M.J."/>
        </authorList>
    </citation>
    <scope>NUCLEOTIDE SEQUENCE</scope>
    <source>
        <strain evidence="4">CHK32-1732</strain>
    </source>
</reference>
<dbReference type="GO" id="GO:0005886">
    <property type="term" value="C:plasma membrane"/>
    <property type="evidence" value="ECO:0007669"/>
    <property type="project" value="TreeGrafter"/>
</dbReference>
<name>A0A9D1UN17_9CORY</name>
<dbReference type="Pfam" id="PF02698">
    <property type="entry name" value="DUF218"/>
    <property type="match status" value="1"/>
</dbReference>
<dbReference type="AlphaFoldDB" id="A0A9D1UN17"/>
<feature type="transmembrane region" description="Helical" evidence="2">
    <location>
        <begin position="132"/>
        <end position="165"/>
    </location>
</feature>
<dbReference type="CDD" id="cd06259">
    <property type="entry name" value="YdcF-like"/>
    <property type="match status" value="1"/>
</dbReference>
<accession>A0A9D1UN17</accession>
<evidence type="ECO:0000256" key="2">
    <source>
        <dbReference type="SAM" id="Phobius"/>
    </source>
</evidence>
<organism evidence="4 5">
    <name type="scientific">Candidatus Corynebacterium avicola</name>
    <dbReference type="NCBI Taxonomy" id="2838527"/>
    <lineage>
        <taxon>Bacteria</taxon>
        <taxon>Bacillati</taxon>
        <taxon>Actinomycetota</taxon>
        <taxon>Actinomycetes</taxon>
        <taxon>Mycobacteriales</taxon>
        <taxon>Corynebacteriaceae</taxon>
        <taxon>Corynebacterium</taxon>
    </lineage>
</organism>
<evidence type="ECO:0000259" key="3">
    <source>
        <dbReference type="Pfam" id="PF02698"/>
    </source>
</evidence>
<keyword evidence="2" id="KW-1133">Transmembrane helix</keyword>
<feature type="compositionally biased region" description="Low complexity" evidence="1">
    <location>
        <begin position="363"/>
        <end position="384"/>
    </location>
</feature>
<dbReference type="InterPro" id="IPR051599">
    <property type="entry name" value="Cell_Envelope_Assoc"/>
</dbReference>
<dbReference type="GO" id="GO:0043164">
    <property type="term" value="P:Gram-negative-bacterium-type cell wall biogenesis"/>
    <property type="evidence" value="ECO:0007669"/>
    <property type="project" value="TreeGrafter"/>
</dbReference>
<feature type="transmembrane region" description="Helical" evidence="2">
    <location>
        <begin position="32"/>
        <end position="49"/>
    </location>
</feature>
<feature type="transmembrane region" description="Helical" evidence="2">
    <location>
        <begin position="330"/>
        <end position="350"/>
    </location>
</feature>